<feature type="region of interest" description="Disordered" evidence="1">
    <location>
        <begin position="174"/>
        <end position="194"/>
    </location>
</feature>
<evidence type="ECO:0000313" key="3">
    <source>
        <dbReference type="Proteomes" id="UP000324222"/>
    </source>
</evidence>
<feature type="region of interest" description="Disordered" evidence="1">
    <location>
        <begin position="327"/>
        <end position="388"/>
    </location>
</feature>
<evidence type="ECO:0000256" key="1">
    <source>
        <dbReference type="SAM" id="MobiDB-lite"/>
    </source>
</evidence>
<feature type="compositionally biased region" description="Basic and acidic residues" evidence="1">
    <location>
        <begin position="344"/>
        <end position="356"/>
    </location>
</feature>
<dbReference type="Proteomes" id="UP000324222">
    <property type="component" value="Unassembled WGS sequence"/>
</dbReference>
<dbReference type="EMBL" id="VSRR010014389">
    <property type="protein sequence ID" value="MPC56966.1"/>
    <property type="molecule type" value="Genomic_DNA"/>
</dbReference>
<proteinExistence type="predicted"/>
<comment type="caution">
    <text evidence="2">The sequence shown here is derived from an EMBL/GenBank/DDBJ whole genome shotgun (WGS) entry which is preliminary data.</text>
</comment>
<protein>
    <submittedName>
        <fullName evidence="2">Uncharacterized protein</fullName>
    </submittedName>
</protein>
<dbReference type="AlphaFoldDB" id="A0A5B7GH99"/>
<accession>A0A5B7GH99</accession>
<reference evidence="2 3" key="1">
    <citation type="submission" date="2019-05" db="EMBL/GenBank/DDBJ databases">
        <title>Another draft genome of Portunus trituberculatus and its Hox gene families provides insights of decapod evolution.</title>
        <authorList>
            <person name="Jeong J.-H."/>
            <person name="Song I."/>
            <person name="Kim S."/>
            <person name="Choi T."/>
            <person name="Kim D."/>
            <person name="Ryu S."/>
            <person name="Kim W."/>
        </authorList>
    </citation>
    <scope>NUCLEOTIDE SEQUENCE [LARGE SCALE GENOMIC DNA]</scope>
    <source>
        <tissue evidence="2">Muscle</tissue>
    </source>
</reference>
<feature type="compositionally biased region" description="Low complexity" evidence="1">
    <location>
        <begin position="357"/>
        <end position="367"/>
    </location>
</feature>
<name>A0A5B7GH99_PORTR</name>
<feature type="region of interest" description="Disordered" evidence="1">
    <location>
        <begin position="235"/>
        <end position="259"/>
    </location>
</feature>
<organism evidence="2 3">
    <name type="scientific">Portunus trituberculatus</name>
    <name type="common">Swimming crab</name>
    <name type="synonym">Neptunus trituberculatus</name>
    <dbReference type="NCBI Taxonomy" id="210409"/>
    <lineage>
        <taxon>Eukaryota</taxon>
        <taxon>Metazoa</taxon>
        <taxon>Ecdysozoa</taxon>
        <taxon>Arthropoda</taxon>
        <taxon>Crustacea</taxon>
        <taxon>Multicrustacea</taxon>
        <taxon>Malacostraca</taxon>
        <taxon>Eumalacostraca</taxon>
        <taxon>Eucarida</taxon>
        <taxon>Decapoda</taxon>
        <taxon>Pleocyemata</taxon>
        <taxon>Brachyura</taxon>
        <taxon>Eubrachyura</taxon>
        <taxon>Portunoidea</taxon>
        <taxon>Portunidae</taxon>
        <taxon>Portuninae</taxon>
        <taxon>Portunus</taxon>
    </lineage>
</organism>
<feature type="compositionally biased region" description="Low complexity" evidence="1">
    <location>
        <begin position="235"/>
        <end position="258"/>
    </location>
</feature>
<keyword evidence="3" id="KW-1185">Reference proteome</keyword>
<sequence length="469" mass="49798">MGQGEGRRSKKQALSNHLPIPAQPSPSQPSLPLTCRLSHLPLPPLEKLRRGARQLGAAVTEVRVEVEVEVEVGVGERGRWACSFIWWRESSRSCAQMDHWLPASPGGGDALPQEDLLSTCSDLLLAPTPPTRALPLRTAPWWEGRRCGAGWLRLCSERANLCLATPARVGCSVSGSGGTREGAAPHRRFTSVSRASRKTPLEFGETSEGLESSVIPSTSRDRVRFGLVLSARGAATTTPPAASSGGCSTGAASRGGSSKLSPLDVAVARLLRAAAAASFVRQGVERDPLRCNSRFLVVAVACAAPRHSGEPSSQPEDLVCLRVGPEDPAPRRVISQEPMSIRPRQRDTSTTHDMTARRSSSTSTRGTQLLTEPHGTHTSQVTHTHSHANTLTQRTLISATTTSVTDSLWHGVRNHRSHAGGPAVTGAAAFASSAWRGQGGRVSKALSRLPHSCAPSTTHLGTNAGHRML</sequence>
<feature type="region of interest" description="Disordered" evidence="1">
    <location>
        <begin position="1"/>
        <end position="32"/>
    </location>
</feature>
<evidence type="ECO:0000313" key="2">
    <source>
        <dbReference type="EMBL" id="MPC56966.1"/>
    </source>
</evidence>
<gene>
    <name evidence="2" type="ORF">E2C01_050934</name>
</gene>